<gene>
    <name evidence="1" type="ORF">IAA31_05720</name>
</gene>
<reference evidence="1" key="1">
    <citation type="journal article" date="2021" name="PeerJ">
        <title>Extensive microbial diversity within the chicken gut microbiome revealed by metagenomics and culture.</title>
        <authorList>
            <person name="Gilroy R."/>
            <person name="Ravi A."/>
            <person name="Getino M."/>
            <person name="Pursley I."/>
            <person name="Horton D.L."/>
            <person name="Alikhan N.F."/>
            <person name="Baker D."/>
            <person name="Gharbi K."/>
            <person name="Hall N."/>
            <person name="Watson M."/>
            <person name="Adriaenssens E.M."/>
            <person name="Foster-Nyarko E."/>
            <person name="Jarju S."/>
            <person name="Secka A."/>
            <person name="Antonio M."/>
            <person name="Oren A."/>
            <person name="Chaudhuri R.R."/>
            <person name="La Ragione R."/>
            <person name="Hildebrand F."/>
            <person name="Pallen M.J."/>
        </authorList>
    </citation>
    <scope>NUCLEOTIDE SEQUENCE</scope>
    <source>
        <strain evidence="1">687</strain>
    </source>
</reference>
<dbReference type="AlphaFoldDB" id="A0A9E2NSI5"/>
<dbReference type="Proteomes" id="UP000824150">
    <property type="component" value="Unassembled WGS sequence"/>
</dbReference>
<dbReference type="NCBIfam" id="NF046040">
    <property type="entry name" value="RelB_antitoxin"/>
    <property type="match status" value="1"/>
</dbReference>
<accession>A0A9E2NSI5</accession>
<dbReference type="EMBL" id="JAHLFG010000062">
    <property type="protein sequence ID" value="MBU3826970.1"/>
    <property type="molecule type" value="Genomic_DNA"/>
</dbReference>
<evidence type="ECO:0008006" key="3">
    <source>
        <dbReference type="Google" id="ProtNLM"/>
    </source>
</evidence>
<protein>
    <recommendedName>
        <fullName evidence="3">CopG family transcriptional regulator</fullName>
    </recommendedName>
</protein>
<reference evidence="1" key="2">
    <citation type="submission" date="2021-04" db="EMBL/GenBank/DDBJ databases">
        <authorList>
            <person name="Gilroy R."/>
        </authorList>
    </citation>
    <scope>NUCLEOTIDE SEQUENCE</scope>
    <source>
        <strain evidence="1">687</strain>
    </source>
</reference>
<sequence length="73" mass="8222">MSVSIRLTPEEKSLAQAYADMHSISLSEAFKRALFDKIEDEYEVRIAENAYAEYMQDPKTVSHAEAGNILGLK</sequence>
<comment type="caution">
    <text evidence="1">The sequence shown here is derived from an EMBL/GenBank/DDBJ whole genome shotgun (WGS) entry which is preliminary data.</text>
</comment>
<dbReference type="InterPro" id="IPR046257">
    <property type="entry name" value="DUF6290"/>
</dbReference>
<organism evidence="1 2">
    <name type="scientific">Candidatus Anaerobiospirillum merdipullorum</name>
    <dbReference type="NCBI Taxonomy" id="2838450"/>
    <lineage>
        <taxon>Bacteria</taxon>
        <taxon>Pseudomonadati</taxon>
        <taxon>Pseudomonadota</taxon>
        <taxon>Gammaproteobacteria</taxon>
        <taxon>Aeromonadales</taxon>
        <taxon>Succinivibrionaceae</taxon>
        <taxon>Anaerobiospirillum</taxon>
    </lineage>
</organism>
<name>A0A9E2NSI5_9GAMM</name>
<evidence type="ECO:0000313" key="1">
    <source>
        <dbReference type="EMBL" id="MBU3826970.1"/>
    </source>
</evidence>
<dbReference type="Pfam" id="PF19807">
    <property type="entry name" value="DUF6290"/>
    <property type="match status" value="1"/>
</dbReference>
<proteinExistence type="predicted"/>
<evidence type="ECO:0000313" key="2">
    <source>
        <dbReference type="Proteomes" id="UP000824150"/>
    </source>
</evidence>